<dbReference type="PROSITE" id="PS50096">
    <property type="entry name" value="IQ"/>
    <property type="match status" value="3"/>
</dbReference>
<dbReference type="Gene3D" id="1.25.40.10">
    <property type="entry name" value="Tetratricopeptide repeat domain"/>
    <property type="match status" value="1"/>
</dbReference>
<protein>
    <submittedName>
        <fullName evidence="2">Tpr domain containing protein</fullName>
    </submittedName>
</protein>
<proteinExistence type="predicted"/>
<feature type="compositionally biased region" description="Polar residues" evidence="1">
    <location>
        <begin position="1265"/>
        <end position="1276"/>
    </location>
</feature>
<dbReference type="InParanoid" id="A0A078A0F9"/>
<dbReference type="InterPro" id="IPR019734">
    <property type="entry name" value="TPR_rpt"/>
</dbReference>
<dbReference type="GO" id="GO:0005730">
    <property type="term" value="C:nucleolus"/>
    <property type="evidence" value="ECO:0007669"/>
    <property type="project" value="InterPro"/>
</dbReference>
<dbReference type="InterPro" id="IPR000048">
    <property type="entry name" value="IQ_motif_EF-hand-BS"/>
</dbReference>
<feature type="region of interest" description="Disordered" evidence="1">
    <location>
        <begin position="1265"/>
        <end position="1335"/>
    </location>
</feature>
<dbReference type="GO" id="GO:0005654">
    <property type="term" value="C:nucleoplasm"/>
    <property type="evidence" value="ECO:0007669"/>
    <property type="project" value="TreeGrafter"/>
</dbReference>
<dbReference type="InterPro" id="IPR011990">
    <property type="entry name" value="TPR-like_helical_dom_sf"/>
</dbReference>
<dbReference type="EMBL" id="CCKQ01003156">
    <property type="protein sequence ID" value="CDW74268.1"/>
    <property type="molecule type" value="Genomic_DNA"/>
</dbReference>
<feature type="compositionally biased region" description="Basic and acidic residues" evidence="1">
    <location>
        <begin position="1096"/>
        <end position="1108"/>
    </location>
</feature>
<feature type="region of interest" description="Disordered" evidence="1">
    <location>
        <begin position="970"/>
        <end position="1126"/>
    </location>
</feature>
<dbReference type="SMART" id="SM00015">
    <property type="entry name" value="IQ"/>
    <property type="match status" value="4"/>
</dbReference>
<feature type="compositionally biased region" description="Low complexity" evidence="1">
    <location>
        <begin position="1563"/>
        <end position="1575"/>
    </location>
</feature>
<feature type="compositionally biased region" description="Polar residues" evidence="1">
    <location>
        <begin position="1587"/>
        <end position="1606"/>
    </location>
</feature>
<feature type="compositionally biased region" description="Basic and acidic residues" evidence="1">
    <location>
        <begin position="766"/>
        <end position="791"/>
    </location>
</feature>
<keyword evidence="3" id="KW-1185">Reference proteome</keyword>
<dbReference type="PANTHER" id="PTHR23216:SF1">
    <property type="entry name" value="NUCLEOLAR AND COILED-BODY PHOSPHOPROTEIN 1"/>
    <property type="match status" value="1"/>
</dbReference>
<accession>A0A078A0F9</accession>
<organism evidence="2 3">
    <name type="scientific">Stylonychia lemnae</name>
    <name type="common">Ciliate</name>
    <dbReference type="NCBI Taxonomy" id="5949"/>
    <lineage>
        <taxon>Eukaryota</taxon>
        <taxon>Sar</taxon>
        <taxon>Alveolata</taxon>
        <taxon>Ciliophora</taxon>
        <taxon>Intramacronucleata</taxon>
        <taxon>Spirotrichea</taxon>
        <taxon>Stichotrichia</taxon>
        <taxon>Sporadotrichida</taxon>
        <taxon>Oxytrichidae</taxon>
        <taxon>Stylonychinae</taxon>
        <taxon>Stylonychia</taxon>
    </lineage>
</organism>
<evidence type="ECO:0000313" key="3">
    <source>
        <dbReference type="Proteomes" id="UP000039865"/>
    </source>
</evidence>
<dbReference type="PANTHER" id="PTHR23216">
    <property type="entry name" value="NUCLEOLAR AND COILED-BODY PHOSPHOPROTEIN 1"/>
    <property type="match status" value="1"/>
</dbReference>
<feature type="compositionally biased region" description="Acidic residues" evidence="1">
    <location>
        <begin position="994"/>
        <end position="1008"/>
    </location>
</feature>
<dbReference type="SMART" id="SM00028">
    <property type="entry name" value="TPR"/>
    <property type="match status" value="3"/>
</dbReference>
<evidence type="ECO:0000256" key="1">
    <source>
        <dbReference type="SAM" id="MobiDB-lite"/>
    </source>
</evidence>
<dbReference type="SUPFAM" id="SSF48452">
    <property type="entry name" value="TPR-like"/>
    <property type="match status" value="1"/>
</dbReference>
<feature type="compositionally biased region" description="Low complexity" evidence="1">
    <location>
        <begin position="1024"/>
        <end position="1061"/>
    </location>
</feature>
<sequence length="1793" mass="207835">MQKSQIDTSIGSVSTQSIVQTSQRTKENLTKFLQSISPECKQIMQTIASIEQDLRLRIKMYGQDSSQTFECLQHFVITCNDHALHLIKLGEFRVATEILHQCEYLLLSPIGQNYPNFKFQTFNNLAHSHNVQANVRLSLKYLLRSLDYALQIDGVEQPQMNRQQPLISLVETYLNICNAYSFLSQYEPGLEYAEKAILLSYKLINDLMEILNDQNLTPDDRDFFTEQFHSQVNLHAMSFHTKGQIYEKLKQLEEAIMEYQSGKQVIETNYGHQHKQCIEFINAINAVKLKIKYFQHSNLPGSESASNILANRKPSLEANVYTNLQVNSQGSTVHQNLFLQEQEKIKPISQQQKKKIRPSSAKLQKDQAYFSKQIVPILNQSINHELIHKSNSQRTSSKGASIAKIKNRSLRRVMIPGGPYLARNVVTVQSPSFSAKSTVSSGLDHKGHSSQRKKLVRKIRNFHNAPAHQNHNSHKECGDCHKQIEEIRRLQIEQQKLVNLVVQSQSVVNLNSQQLQANVSPFQNSQSSATIQNFQHHQTNNSINQQYQMQQMQNSGIYNQNLQMSNSFQNGMPMGYPAPYPFYYPYGPPPQYMLPPPPPQYGYYPSSNVNGYGTGIFLPPMRTQHPMTNNYMNSSQSQQDNMRSTPDKIEVQIDQDSQKSFFPQYQHQEQQKQSVSSLKHSSNQYNIVTPDQRSANSHLMPNFYPKMHSDDKGPHHHMMQSTYTDINERDSRFGEDFERELRETKISQSNGFQYRSQFANPNLQNTDEKTLESQRNPWKKEEQPSMKKIKRESQRDVFEKLKVAAIKIQKYYRRYACQKNFKQLLAQRRQKFQFHRQIYAHKQNKKSPKQVLLIASLIVVLEKNQNMNKKQPQMVTLEIYVPNDKKIIFEQQLTITQLGFNKSTVTNIEIFNKVKNMLSQLHLTGDPKNDLIDQLQDLLKKLGKHEYKQTIVFIEPQYFSEGLELIKNIKVDKPPPQRRKSSSSSSEKFKQESAQDEEPIDESIEDNYSDFKSEKGDQKKDLSLSKSSSESIKPLPVQIPVVQPIKQKSLSSKSSKKSSSSHSEEEAYEAFEEEPIEDDYEDKLNDKLSQSLSQKSIDKPLKMDELSKSSKKSSVKSESDKEEVIDSDEEILRRLVPVPQPPKLILINKKKLEQAAITIQKKARQFIAKKDCENKKKSKVKLCQYVVINLKDSAQVTITEKFKKKNSKVKMVVKNLKKEMKKNSIKKKLQRNQLPKQEEFVAEYVKKHLIISWIKGRIVDAEFNPSNANYSQNPQQLKMKRNYESESESESDKEEEKESISQHSVVEEEIEQEKPVESDSDQGYSQLDEGAESEKYEDAFYPKNKVLTFEELLKMEKEEASIVSSQQTSFVQTKEKAAIKPVNQKQLEYQRKLIKAQALVRGHLTRVQYNHLINPDEARYTMIARQCRRLSDGKLYFIFLMSSKLNMVRSSNDPFYIVILREVENINEIYDLELSLDVAKRIFVRNKNASTAEVNSRIMFKTNRAEFMMMLECLDIVNEDFSLNFKKFREMQDRHEQLRINTSNHQDHARQMPVQNKRKDSESPSSSSSSSSSSDSDNDKKKKKQAKTQIINRNNPKIRQQETIQEADSRFEASPIQQLNPKQASVVPPPKQKIQQPVPQKKKNKLKAIDKKIIALIMIQAQFRKFLAIKRAEKVRLINFHNQSEDPSKHLKLFKQGIFKSATLYFMYMLYCDSSRQFVKVTIKEVSKKITIISQKTIMMSEFGDQDADIEDIPDYIRGLFDDNCEDVILDQKTGSLRKDWISQLHSFLSENL</sequence>
<reference evidence="2 3" key="1">
    <citation type="submission" date="2014-06" db="EMBL/GenBank/DDBJ databases">
        <authorList>
            <person name="Swart Estienne"/>
        </authorList>
    </citation>
    <scope>NUCLEOTIDE SEQUENCE [LARGE SCALE GENOMIC DNA]</scope>
    <source>
        <strain evidence="2 3">130c</strain>
    </source>
</reference>
<feature type="compositionally biased region" description="Polar residues" evidence="1">
    <location>
        <begin position="748"/>
        <end position="765"/>
    </location>
</feature>
<evidence type="ECO:0000313" key="2">
    <source>
        <dbReference type="EMBL" id="CDW74268.1"/>
    </source>
</evidence>
<name>A0A078A0F9_STYLE</name>
<feature type="region of interest" description="Disordered" evidence="1">
    <location>
        <begin position="1539"/>
        <end position="1643"/>
    </location>
</feature>
<dbReference type="Pfam" id="PF00612">
    <property type="entry name" value="IQ"/>
    <property type="match status" value="1"/>
</dbReference>
<gene>
    <name evidence="2" type="primary">Contig4754.g5077</name>
    <name evidence="2" type="ORF">STYLEM_3262</name>
</gene>
<dbReference type="InterPro" id="IPR039191">
    <property type="entry name" value="Nopp140-like"/>
</dbReference>
<dbReference type="Proteomes" id="UP000039865">
    <property type="component" value="Unassembled WGS sequence"/>
</dbReference>
<feature type="compositionally biased region" description="Acidic residues" evidence="1">
    <location>
        <begin position="1066"/>
        <end position="1081"/>
    </location>
</feature>
<feature type="compositionally biased region" description="Basic and acidic residues" evidence="1">
    <location>
        <begin position="1009"/>
        <end position="1023"/>
    </location>
</feature>
<feature type="region of interest" description="Disordered" evidence="1">
    <location>
        <begin position="748"/>
        <end position="791"/>
    </location>
</feature>
<feature type="compositionally biased region" description="Basic and acidic residues" evidence="1">
    <location>
        <begin position="1115"/>
        <end position="1124"/>
    </location>
</feature>